<dbReference type="AlphaFoldDB" id="A0A4Q1C4Y7"/>
<dbReference type="EMBL" id="SDHX01000002">
    <property type="protein sequence ID" value="RXK53329.1"/>
    <property type="molecule type" value="Genomic_DNA"/>
</dbReference>
<accession>A0A4Q1C4Y7</accession>
<dbReference type="OrthoDB" id="200422at2"/>
<name>A0A4Q1C4Y7_9BACT</name>
<dbReference type="InterPro" id="IPR025640">
    <property type="entry name" value="GYF_2"/>
</dbReference>
<feature type="domain" description="GYF" evidence="8">
    <location>
        <begin position="3"/>
        <end position="50"/>
    </location>
</feature>
<feature type="transmembrane region" description="Helical" evidence="6">
    <location>
        <begin position="152"/>
        <end position="174"/>
    </location>
</feature>
<evidence type="ECO:0000256" key="6">
    <source>
        <dbReference type="SAM" id="Phobius"/>
    </source>
</evidence>
<gene>
    <name evidence="9" type="ORF">ESB00_16665</name>
</gene>
<comment type="subcellular location">
    <subcellularLocation>
        <location evidence="1">Cell membrane</location>
        <topology evidence="1">Multi-pass membrane protein</topology>
    </subcellularLocation>
</comment>
<dbReference type="RefSeq" id="WP_129048919.1">
    <property type="nucleotide sequence ID" value="NZ_SDHX01000002.1"/>
</dbReference>
<sequence>MEWFYANGGNRVGPVNPEAFEALINGGTITGETLVWSKSMAEWRPYAQVAAETAVCAASGGRHWQKDMVPFEGKFISAEHKEQYFQRLREGVQLPNQMVYGNFGRRLIAKIVDGLITGLVGLGADLGLSALFFGDFIFRPKPNTPEIAASFLAYQGASLLVGTAIGLAYTWYFLKKYAATPGKLAFGLRVVRSDGSALTNGRIIGRHFAEMLSGLILLIGYIMAGFDEERRTLHDRICDTRVIKIR</sequence>
<comment type="caution">
    <text evidence="9">The sequence shown here is derived from an EMBL/GenBank/DDBJ whole genome shotgun (WGS) entry which is preliminary data.</text>
</comment>
<dbReference type="InterPro" id="IPR051791">
    <property type="entry name" value="Pra-immunoreactive"/>
</dbReference>
<keyword evidence="3 6" id="KW-0812">Transmembrane</keyword>
<protein>
    <submittedName>
        <fullName evidence="9">RDD family protein</fullName>
    </submittedName>
</protein>
<evidence type="ECO:0000259" key="7">
    <source>
        <dbReference type="Pfam" id="PF06271"/>
    </source>
</evidence>
<evidence type="ECO:0000256" key="1">
    <source>
        <dbReference type="ARBA" id="ARBA00004651"/>
    </source>
</evidence>
<keyword evidence="2" id="KW-1003">Cell membrane</keyword>
<keyword evidence="5 6" id="KW-0472">Membrane</keyword>
<feature type="domain" description="RDD" evidence="7">
    <location>
        <begin position="100"/>
        <end position="238"/>
    </location>
</feature>
<keyword evidence="4 6" id="KW-1133">Transmembrane helix</keyword>
<reference evidence="9 10" key="1">
    <citation type="submission" date="2019-01" db="EMBL/GenBank/DDBJ databases">
        <title>Lacunisphaera sp. strain TWA-58.</title>
        <authorList>
            <person name="Chen W.-M."/>
        </authorList>
    </citation>
    <scope>NUCLEOTIDE SEQUENCE [LARGE SCALE GENOMIC DNA]</scope>
    <source>
        <strain evidence="9 10">TWA-58</strain>
    </source>
</reference>
<dbReference type="Proteomes" id="UP000290218">
    <property type="component" value="Unassembled WGS sequence"/>
</dbReference>
<evidence type="ECO:0000256" key="5">
    <source>
        <dbReference type="ARBA" id="ARBA00023136"/>
    </source>
</evidence>
<evidence type="ECO:0000256" key="3">
    <source>
        <dbReference type="ARBA" id="ARBA00022692"/>
    </source>
</evidence>
<organism evidence="9 10">
    <name type="scientific">Oleiharenicola lentus</name>
    <dbReference type="NCBI Taxonomy" id="2508720"/>
    <lineage>
        <taxon>Bacteria</taxon>
        <taxon>Pseudomonadati</taxon>
        <taxon>Verrucomicrobiota</taxon>
        <taxon>Opitutia</taxon>
        <taxon>Opitutales</taxon>
        <taxon>Opitutaceae</taxon>
        <taxon>Oleiharenicola</taxon>
    </lineage>
</organism>
<dbReference type="Pfam" id="PF14237">
    <property type="entry name" value="GYF_2"/>
    <property type="match status" value="1"/>
</dbReference>
<evidence type="ECO:0000259" key="8">
    <source>
        <dbReference type="Pfam" id="PF14237"/>
    </source>
</evidence>
<evidence type="ECO:0000313" key="10">
    <source>
        <dbReference type="Proteomes" id="UP000290218"/>
    </source>
</evidence>
<dbReference type="PANTHER" id="PTHR36115">
    <property type="entry name" value="PROLINE-RICH ANTIGEN HOMOLOG-RELATED"/>
    <property type="match status" value="1"/>
</dbReference>
<dbReference type="GO" id="GO:0005886">
    <property type="term" value="C:plasma membrane"/>
    <property type="evidence" value="ECO:0007669"/>
    <property type="project" value="UniProtKB-SubCell"/>
</dbReference>
<feature type="transmembrane region" description="Helical" evidence="6">
    <location>
        <begin position="107"/>
        <end position="132"/>
    </location>
</feature>
<keyword evidence="10" id="KW-1185">Reference proteome</keyword>
<evidence type="ECO:0000313" key="9">
    <source>
        <dbReference type="EMBL" id="RXK53329.1"/>
    </source>
</evidence>
<feature type="transmembrane region" description="Helical" evidence="6">
    <location>
        <begin position="208"/>
        <end position="226"/>
    </location>
</feature>
<proteinExistence type="predicted"/>
<evidence type="ECO:0000256" key="2">
    <source>
        <dbReference type="ARBA" id="ARBA00022475"/>
    </source>
</evidence>
<dbReference type="InterPro" id="IPR010432">
    <property type="entry name" value="RDD"/>
</dbReference>
<evidence type="ECO:0000256" key="4">
    <source>
        <dbReference type="ARBA" id="ARBA00022989"/>
    </source>
</evidence>
<dbReference type="Pfam" id="PF06271">
    <property type="entry name" value="RDD"/>
    <property type="match status" value="1"/>
</dbReference>